<dbReference type="Proteomes" id="UP001549773">
    <property type="component" value="Unassembled WGS sequence"/>
</dbReference>
<sequence length="50" mass="5912">MELKYDTIFTVKDNSFKDLANINRLEKSQITQKYNIPSIGYFFHPKEGNN</sequence>
<name>A0ABV2TYD8_9FLAO</name>
<protein>
    <submittedName>
        <fullName evidence="1">Uncharacterized protein</fullName>
    </submittedName>
</protein>
<dbReference type="EMBL" id="JBEWYP010000007">
    <property type="protein sequence ID" value="MET7030267.1"/>
    <property type="molecule type" value="Genomic_DNA"/>
</dbReference>
<gene>
    <name evidence="1" type="ORF">ABXZ32_12735</name>
</gene>
<reference evidence="1 2" key="1">
    <citation type="submission" date="2024-07" db="EMBL/GenBank/DDBJ databases">
        <title>The genome sequence of type strain Sediminicola luteus GDMCC 1.2596T.</title>
        <authorList>
            <person name="Liu Y."/>
        </authorList>
    </citation>
    <scope>NUCLEOTIDE SEQUENCE [LARGE SCALE GENOMIC DNA]</scope>
    <source>
        <strain evidence="1 2">GDMCC 1.2596</strain>
    </source>
</reference>
<organism evidence="1 2">
    <name type="scientific">Sediminicola luteus</name>
    <dbReference type="NCBI Taxonomy" id="319238"/>
    <lineage>
        <taxon>Bacteria</taxon>
        <taxon>Pseudomonadati</taxon>
        <taxon>Bacteroidota</taxon>
        <taxon>Flavobacteriia</taxon>
        <taxon>Flavobacteriales</taxon>
        <taxon>Flavobacteriaceae</taxon>
        <taxon>Sediminicola</taxon>
    </lineage>
</organism>
<comment type="caution">
    <text evidence="1">The sequence shown here is derived from an EMBL/GenBank/DDBJ whole genome shotgun (WGS) entry which is preliminary data.</text>
</comment>
<evidence type="ECO:0000313" key="2">
    <source>
        <dbReference type="Proteomes" id="UP001549773"/>
    </source>
</evidence>
<accession>A0ABV2TYD8</accession>
<dbReference type="RefSeq" id="WP_354619058.1">
    <property type="nucleotide sequence ID" value="NZ_JBEWYP010000007.1"/>
</dbReference>
<evidence type="ECO:0000313" key="1">
    <source>
        <dbReference type="EMBL" id="MET7030267.1"/>
    </source>
</evidence>
<proteinExistence type="predicted"/>
<keyword evidence="2" id="KW-1185">Reference proteome</keyword>